<feature type="region of interest" description="Disordered" evidence="1">
    <location>
        <begin position="165"/>
        <end position="206"/>
    </location>
</feature>
<name>A0ABN2WR32_9ACTN</name>
<feature type="compositionally biased region" description="Basic and acidic residues" evidence="1">
    <location>
        <begin position="183"/>
        <end position="206"/>
    </location>
</feature>
<dbReference type="EMBL" id="BAAANS010000014">
    <property type="protein sequence ID" value="GAA2096784.1"/>
    <property type="molecule type" value="Genomic_DNA"/>
</dbReference>
<reference evidence="3 4" key="1">
    <citation type="journal article" date="2019" name="Int. J. Syst. Evol. Microbiol.">
        <title>The Global Catalogue of Microorganisms (GCM) 10K type strain sequencing project: providing services to taxonomists for standard genome sequencing and annotation.</title>
        <authorList>
            <consortium name="The Broad Institute Genomics Platform"/>
            <consortium name="The Broad Institute Genome Sequencing Center for Infectious Disease"/>
            <person name="Wu L."/>
            <person name="Ma J."/>
        </authorList>
    </citation>
    <scope>NUCLEOTIDE SEQUENCE [LARGE SCALE GENOMIC DNA]</scope>
    <source>
        <strain evidence="3 4">JCM 14559</strain>
    </source>
</reference>
<dbReference type="Proteomes" id="UP001500897">
    <property type="component" value="Unassembled WGS sequence"/>
</dbReference>
<feature type="transmembrane region" description="Helical" evidence="2">
    <location>
        <begin position="60"/>
        <end position="76"/>
    </location>
</feature>
<protein>
    <submittedName>
        <fullName evidence="3">Uncharacterized protein</fullName>
    </submittedName>
</protein>
<keyword evidence="2" id="KW-1133">Transmembrane helix</keyword>
<sequence length="206" mass="21409">MAAEPGPAPDRAADTTAARPADSSGGDGGAPDGGGTAAATPGPPAPPAPRGFAGWRGRRPFWGGLLVVLAGAEILFTEKAPMRMVIRIGMLGLAGYVVPALMVLCGLLLIFHPVQRVFYSVLAVLATLGTWVTSNLGGFFIGLLLGLAGSSLAFGWLPDQPRRRRLLRRTPKPAPRPASQPAPDREPGREPGRGPDYGPEHRATPA</sequence>
<dbReference type="InterPro" id="IPR046096">
    <property type="entry name" value="DUF6114"/>
</dbReference>
<evidence type="ECO:0000256" key="2">
    <source>
        <dbReference type="SAM" id="Phobius"/>
    </source>
</evidence>
<evidence type="ECO:0000313" key="4">
    <source>
        <dbReference type="Proteomes" id="UP001500897"/>
    </source>
</evidence>
<evidence type="ECO:0000256" key="1">
    <source>
        <dbReference type="SAM" id="MobiDB-lite"/>
    </source>
</evidence>
<feature type="transmembrane region" description="Helical" evidence="2">
    <location>
        <begin position="139"/>
        <end position="158"/>
    </location>
</feature>
<feature type="transmembrane region" description="Helical" evidence="2">
    <location>
        <begin position="88"/>
        <end position="110"/>
    </location>
</feature>
<accession>A0ABN2WR32</accession>
<keyword evidence="2" id="KW-0472">Membrane</keyword>
<feature type="compositionally biased region" description="Gly residues" evidence="1">
    <location>
        <begin position="25"/>
        <end position="36"/>
    </location>
</feature>
<feature type="compositionally biased region" description="Low complexity" evidence="1">
    <location>
        <begin position="14"/>
        <end position="24"/>
    </location>
</feature>
<gene>
    <name evidence="3" type="ORF">GCM10009759_26380</name>
</gene>
<organism evidence="3 4">
    <name type="scientific">Kitasatospora saccharophila</name>
    <dbReference type="NCBI Taxonomy" id="407973"/>
    <lineage>
        <taxon>Bacteria</taxon>
        <taxon>Bacillati</taxon>
        <taxon>Actinomycetota</taxon>
        <taxon>Actinomycetes</taxon>
        <taxon>Kitasatosporales</taxon>
        <taxon>Streptomycetaceae</taxon>
        <taxon>Kitasatospora</taxon>
    </lineage>
</organism>
<keyword evidence="2" id="KW-0812">Transmembrane</keyword>
<evidence type="ECO:0000313" key="3">
    <source>
        <dbReference type="EMBL" id="GAA2096784.1"/>
    </source>
</evidence>
<proteinExistence type="predicted"/>
<feature type="region of interest" description="Disordered" evidence="1">
    <location>
        <begin position="1"/>
        <end position="50"/>
    </location>
</feature>
<dbReference type="Pfam" id="PF19609">
    <property type="entry name" value="DUF6114"/>
    <property type="match status" value="1"/>
</dbReference>
<keyword evidence="4" id="KW-1185">Reference proteome</keyword>
<comment type="caution">
    <text evidence="3">The sequence shown here is derived from an EMBL/GenBank/DDBJ whole genome shotgun (WGS) entry which is preliminary data.</text>
</comment>